<keyword evidence="1" id="KW-0732">Signal</keyword>
<sequence>MKQILTYMLYTLLLSTPLLAQDTTNNWQQSLAAELKTLDNSASVSVWKQSADKISGLANEHPKEWLLQYYAGWANTQASFKSDSPEALCDKAEAHVKKALDMQPSHSETLTLMAYWMSAKINAQHSRGVTLGSQSKKYAERAIEANPANPRAYLVKALVIYHTPAMFGGGKKKAKPVVEQAAQKYASFKPKSQLDPDWGENIYEELAKKYQ</sequence>
<feature type="chain" id="PRO_5046604671" evidence="1">
    <location>
        <begin position="21"/>
        <end position="211"/>
    </location>
</feature>
<dbReference type="Proteomes" id="UP001162741">
    <property type="component" value="Chromosome"/>
</dbReference>
<proteinExistence type="predicted"/>
<evidence type="ECO:0000256" key="1">
    <source>
        <dbReference type="SAM" id="SignalP"/>
    </source>
</evidence>
<dbReference type="SUPFAM" id="SSF48452">
    <property type="entry name" value="TPR-like"/>
    <property type="match status" value="1"/>
</dbReference>
<evidence type="ECO:0000313" key="2">
    <source>
        <dbReference type="EMBL" id="UYQ95052.1"/>
    </source>
</evidence>
<feature type="signal peptide" evidence="1">
    <location>
        <begin position="1"/>
        <end position="20"/>
    </location>
</feature>
<evidence type="ECO:0000313" key="3">
    <source>
        <dbReference type="Proteomes" id="UP001162741"/>
    </source>
</evidence>
<keyword evidence="3" id="KW-1185">Reference proteome</keyword>
<name>A0ABY6J612_9BACT</name>
<dbReference type="InterPro" id="IPR011990">
    <property type="entry name" value="TPR-like_helical_dom_sf"/>
</dbReference>
<gene>
    <name evidence="2" type="ORF">MKQ68_08085</name>
</gene>
<reference evidence="2" key="1">
    <citation type="submission" date="2022-10" db="EMBL/GenBank/DDBJ databases">
        <title>Chitinophaga sp. nov., isolated from soil.</title>
        <authorList>
            <person name="Jeon C.O."/>
        </authorList>
    </citation>
    <scope>NUCLEOTIDE SEQUENCE</scope>
    <source>
        <strain evidence="2">R8</strain>
    </source>
</reference>
<dbReference type="RefSeq" id="WP_264282854.1">
    <property type="nucleotide sequence ID" value="NZ_CP107006.1"/>
</dbReference>
<dbReference type="Gene3D" id="1.25.40.10">
    <property type="entry name" value="Tetratricopeptide repeat domain"/>
    <property type="match status" value="1"/>
</dbReference>
<dbReference type="EMBL" id="CP107006">
    <property type="protein sequence ID" value="UYQ95052.1"/>
    <property type="molecule type" value="Genomic_DNA"/>
</dbReference>
<protein>
    <submittedName>
        <fullName evidence="2">Uncharacterized protein</fullName>
    </submittedName>
</protein>
<accession>A0ABY6J612</accession>
<organism evidence="2 3">
    <name type="scientific">Chitinophaga horti</name>
    <dbReference type="NCBI Taxonomy" id="2920382"/>
    <lineage>
        <taxon>Bacteria</taxon>
        <taxon>Pseudomonadati</taxon>
        <taxon>Bacteroidota</taxon>
        <taxon>Chitinophagia</taxon>
        <taxon>Chitinophagales</taxon>
        <taxon>Chitinophagaceae</taxon>
        <taxon>Chitinophaga</taxon>
    </lineage>
</organism>